<evidence type="ECO:0000256" key="7">
    <source>
        <dbReference type="ARBA" id="ARBA00022516"/>
    </source>
</evidence>
<protein>
    <recommendedName>
        <fullName evidence="6">phosphatidate cytidylyltransferase</fullName>
        <ecNumber evidence="6">2.7.7.41</ecNumber>
    </recommendedName>
    <alternativeName>
        <fullName evidence="16">CDP-diacylglycerol synthase</fullName>
    </alternativeName>
    <alternativeName>
        <fullName evidence="17">CDP-diglyceride pyrophosphorylase</fullName>
    </alternativeName>
    <alternativeName>
        <fullName evidence="18">CDP-diglyceride synthase</fullName>
    </alternativeName>
</protein>
<keyword evidence="10" id="KW-0548">Nucleotidyltransferase</keyword>
<dbReference type="InterPro" id="IPR016720">
    <property type="entry name" value="PC_Trfase_euk"/>
</dbReference>
<evidence type="ECO:0000256" key="3">
    <source>
        <dbReference type="ARBA" id="ARBA00005119"/>
    </source>
</evidence>
<dbReference type="GO" id="GO:0005789">
    <property type="term" value="C:endoplasmic reticulum membrane"/>
    <property type="evidence" value="ECO:0007669"/>
    <property type="project" value="TreeGrafter"/>
</dbReference>
<evidence type="ECO:0000256" key="10">
    <source>
        <dbReference type="ARBA" id="ARBA00022695"/>
    </source>
</evidence>
<comment type="similarity">
    <text evidence="5">Belongs to the CDS family.</text>
</comment>
<keyword evidence="11" id="KW-1133">Transmembrane helix</keyword>
<keyword evidence="13" id="KW-0472">Membrane</keyword>
<evidence type="ECO:0000256" key="11">
    <source>
        <dbReference type="ARBA" id="ARBA00022989"/>
    </source>
</evidence>
<dbReference type="GO" id="GO:0004605">
    <property type="term" value="F:phosphatidate cytidylyltransferase activity"/>
    <property type="evidence" value="ECO:0007669"/>
    <property type="project" value="UniProtKB-EC"/>
</dbReference>
<keyword evidence="15" id="KW-1208">Phospholipid metabolism</keyword>
<accession>A0A7R8WRE5</accession>
<evidence type="ECO:0000256" key="5">
    <source>
        <dbReference type="ARBA" id="ARBA00010185"/>
    </source>
</evidence>
<dbReference type="PANTHER" id="PTHR13773">
    <property type="entry name" value="PHOSPHATIDATE CYTIDYLYLTRANSFERASE"/>
    <property type="match status" value="1"/>
</dbReference>
<evidence type="ECO:0000256" key="18">
    <source>
        <dbReference type="ARBA" id="ARBA00033406"/>
    </source>
</evidence>
<proteinExistence type="inferred from homology"/>
<keyword evidence="7" id="KW-0444">Lipid biosynthesis</keyword>
<dbReference type="GO" id="GO:0016024">
    <property type="term" value="P:CDP-diacylglycerol biosynthetic process"/>
    <property type="evidence" value="ECO:0007669"/>
    <property type="project" value="UniProtKB-UniPathway"/>
</dbReference>
<keyword evidence="12" id="KW-0443">Lipid metabolism</keyword>
<evidence type="ECO:0000256" key="15">
    <source>
        <dbReference type="ARBA" id="ARBA00023264"/>
    </source>
</evidence>
<keyword evidence="14" id="KW-0594">Phospholipid biosynthesis</keyword>
<evidence type="ECO:0000256" key="6">
    <source>
        <dbReference type="ARBA" id="ARBA00012487"/>
    </source>
</evidence>
<evidence type="ECO:0000256" key="16">
    <source>
        <dbReference type="ARBA" id="ARBA00029893"/>
    </source>
</evidence>
<dbReference type="EMBL" id="OB672979">
    <property type="protein sequence ID" value="CAD7235470.1"/>
    <property type="molecule type" value="Genomic_DNA"/>
</dbReference>
<evidence type="ECO:0000256" key="4">
    <source>
        <dbReference type="ARBA" id="ARBA00005189"/>
    </source>
</evidence>
<comment type="pathway">
    <text evidence="3">Phospholipid metabolism; CDP-diacylglycerol biosynthesis; CDP-diacylglycerol from sn-glycerol 3-phosphate: step 3/3.</text>
</comment>
<evidence type="ECO:0000256" key="2">
    <source>
        <dbReference type="ARBA" id="ARBA00004141"/>
    </source>
</evidence>
<dbReference type="OrthoDB" id="10260889at2759"/>
<dbReference type="UniPathway" id="UPA00557">
    <property type="reaction ID" value="UER00614"/>
</dbReference>
<evidence type="ECO:0000256" key="12">
    <source>
        <dbReference type="ARBA" id="ARBA00023098"/>
    </source>
</evidence>
<dbReference type="AlphaFoldDB" id="A0A7R8WRE5"/>
<reference evidence="19" key="1">
    <citation type="submission" date="2020-11" db="EMBL/GenBank/DDBJ databases">
        <authorList>
            <person name="Tran Van P."/>
        </authorList>
    </citation>
    <scope>NUCLEOTIDE SEQUENCE</scope>
</reference>
<evidence type="ECO:0000256" key="13">
    <source>
        <dbReference type="ARBA" id="ARBA00023136"/>
    </source>
</evidence>
<evidence type="ECO:0000256" key="17">
    <source>
        <dbReference type="ARBA" id="ARBA00032396"/>
    </source>
</evidence>
<dbReference type="EC" id="2.7.7.41" evidence="6"/>
<comment type="subcellular location">
    <subcellularLocation>
        <location evidence="2">Membrane</location>
        <topology evidence="2">Multi-pass membrane protein</topology>
    </subcellularLocation>
</comment>
<gene>
    <name evidence="19" type="ORF">CTOB1V02_LOCUS13285</name>
</gene>
<evidence type="ECO:0000313" key="19">
    <source>
        <dbReference type="EMBL" id="CAD7235470.1"/>
    </source>
</evidence>
<evidence type="ECO:0000256" key="9">
    <source>
        <dbReference type="ARBA" id="ARBA00022692"/>
    </source>
</evidence>
<feature type="non-terminal residue" evidence="19">
    <location>
        <position position="316"/>
    </location>
</feature>
<dbReference type="PANTHER" id="PTHR13773:SF8">
    <property type="entry name" value="PHOSPHATIDATE CYTIDYLYLTRANSFERASE, PHOTORECEPTOR-SPECIFIC"/>
    <property type="match status" value="1"/>
</dbReference>
<name>A0A7R8WRE5_9CRUS</name>
<keyword evidence="8" id="KW-0808">Transferase</keyword>
<organism evidence="19">
    <name type="scientific">Cyprideis torosa</name>
    <dbReference type="NCBI Taxonomy" id="163714"/>
    <lineage>
        <taxon>Eukaryota</taxon>
        <taxon>Metazoa</taxon>
        <taxon>Ecdysozoa</taxon>
        <taxon>Arthropoda</taxon>
        <taxon>Crustacea</taxon>
        <taxon>Oligostraca</taxon>
        <taxon>Ostracoda</taxon>
        <taxon>Podocopa</taxon>
        <taxon>Podocopida</taxon>
        <taxon>Cytherocopina</taxon>
        <taxon>Cytheroidea</taxon>
        <taxon>Cytherideidae</taxon>
        <taxon>Cyprideis</taxon>
    </lineage>
</organism>
<feature type="non-terminal residue" evidence="19">
    <location>
        <position position="1"/>
    </location>
</feature>
<evidence type="ECO:0000256" key="8">
    <source>
        <dbReference type="ARBA" id="ARBA00022679"/>
    </source>
</evidence>
<evidence type="ECO:0000256" key="1">
    <source>
        <dbReference type="ARBA" id="ARBA00001698"/>
    </source>
</evidence>
<evidence type="ECO:0000256" key="14">
    <source>
        <dbReference type="ARBA" id="ARBA00023209"/>
    </source>
</evidence>
<sequence length="316" mass="36742">VQARSEDSDDDKIEKVVGDIVTRSLQQQQQQQNQNASSSSSQFLDMVLAPIPQRWRNYTVRFIFTWVMIGFFGVLIYLGPLALATVTLIVQVKCFAEVINIGYAVYRVHGLPWFRSLSWYFLLTSNYFFYGESMVDYFGVLISKVHLLRKLIIYHRFISFCLYIIGFVWFVLSLVKRYYMRQFSLFAWTHVALLICVTQSYLIIQNVFEGLIWFVIPVSMIICNDVMAYMFGFFFGKTPLIKLSPKKTWEGFIGGGVSTVIYGFFASYFCCQFQYFVCPISYSDELQAMSMKCEPTPNFQLAEFQLPDLLRSIFGL</sequence>
<comment type="pathway">
    <text evidence="4">Lipid metabolism.</text>
</comment>
<dbReference type="Pfam" id="PF01148">
    <property type="entry name" value="CTP_transf_1"/>
    <property type="match status" value="1"/>
</dbReference>
<keyword evidence="9" id="KW-0812">Transmembrane</keyword>
<comment type="catalytic activity">
    <reaction evidence="1">
        <text>a 1,2-diacyl-sn-glycero-3-phosphate + CTP + H(+) = a CDP-1,2-diacyl-sn-glycerol + diphosphate</text>
        <dbReference type="Rhea" id="RHEA:16229"/>
        <dbReference type="ChEBI" id="CHEBI:15378"/>
        <dbReference type="ChEBI" id="CHEBI:33019"/>
        <dbReference type="ChEBI" id="CHEBI:37563"/>
        <dbReference type="ChEBI" id="CHEBI:58332"/>
        <dbReference type="ChEBI" id="CHEBI:58608"/>
        <dbReference type="EC" id="2.7.7.41"/>
    </reaction>
</comment>